<keyword evidence="2" id="KW-0175">Coiled coil</keyword>
<proteinExistence type="predicted"/>
<name>A0A9N9FXQ5_9GLOM</name>
<feature type="region of interest" description="Disordered" evidence="3">
    <location>
        <begin position="108"/>
        <end position="133"/>
    </location>
</feature>
<evidence type="ECO:0000313" key="6">
    <source>
        <dbReference type="Proteomes" id="UP000789759"/>
    </source>
</evidence>
<evidence type="ECO:0000256" key="1">
    <source>
        <dbReference type="PROSITE-ProRule" id="PRU00047"/>
    </source>
</evidence>
<evidence type="ECO:0000256" key="3">
    <source>
        <dbReference type="SAM" id="MobiDB-lite"/>
    </source>
</evidence>
<sequence>MKSLIKNQPDLNDILIALNQLQLDNQTLYQENADLKNTLNQLRALGETDGQYREPKNLRQHLVMPIRPEQLPIRYENSFRDQDWPQVMLQNLGKFLVVRCDNQLFEHRQERPRDPSSGRYFNQVPNSSSIPTTEPMQIDTIKYRPLSAKEKEQCHANNLCLYCEEPGHMARNCFNKSNT</sequence>
<evidence type="ECO:0000256" key="2">
    <source>
        <dbReference type="SAM" id="Coils"/>
    </source>
</evidence>
<feature type="coiled-coil region" evidence="2">
    <location>
        <begin position="18"/>
        <end position="45"/>
    </location>
</feature>
<dbReference type="Proteomes" id="UP000789759">
    <property type="component" value="Unassembled WGS sequence"/>
</dbReference>
<keyword evidence="1" id="KW-0862">Zinc</keyword>
<dbReference type="GO" id="GO:0003676">
    <property type="term" value="F:nucleic acid binding"/>
    <property type="evidence" value="ECO:0007669"/>
    <property type="project" value="InterPro"/>
</dbReference>
<organism evidence="5 6">
    <name type="scientific">Cetraspora pellucida</name>
    <dbReference type="NCBI Taxonomy" id="1433469"/>
    <lineage>
        <taxon>Eukaryota</taxon>
        <taxon>Fungi</taxon>
        <taxon>Fungi incertae sedis</taxon>
        <taxon>Mucoromycota</taxon>
        <taxon>Glomeromycotina</taxon>
        <taxon>Glomeromycetes</taxon>
        <taxon>Diversisporales</taxon>
        <taxon>Gigasporaceae</taxon>
        <taxon>Cetraspora</taxon>
    </lineage>
</organism>
<evidence type="ECO:0000259" key="4">
    <source>
        <dbReference type="PROSITE" id="PS50158"/>
    </source>
</evidence>
<dbReference type="SUPFAM" id="SSF57756">
    <property type="entry name" value="Retrovirus zinc finger-like domains"/>
    <property type="match status" value="1"/>
</dbReference>
<comment type="caution">
    <text evidence="5">The sequence shown here is derived from an EMBL/GenBank/DDBJ whole genome shotgun (WGS) entry which is preliminary data.</text>
</comment>
<feature type="compositionally biased region" description="Polar residues" evidence="3">
    <location>
        <begin position="119"/>
        <end position="133"/>
    </location>
</feature>
<feature type="domain" description="CCHC-type" evidence="4">
    <location>
        <begin position="160"/>
        <end position="173"/>
    </location>
</feature>
<dbReference type="GO" id="GO:0008270">
    <property type="term" value="F:zinc ion binding"/>
    <property type="evidence" value="ECO:0007669"/>
    <property type="project" value="UniProtKB-KW"/>
</dbReference>
<evidence type="ECO:0000313" key="5">
    <source>
        <dbReference type="EMBL" id="CAG8563432.1"/>
    </source>
</evidence>
<dbReference type="InterPro" id="IPR001878">
    <property type="entry name" value="Znf_CCHC"/>
</dbReference>
<dbReference type="PROSITE" id="PS50158">
    <property type="entry name" value="ZF_CCHC"/>
    <property type="match status" value="1"/>
</dbReference>
<protein>
    <submittedName>
        <fullName evidence="5">21957_t:CDS:1</fullName>
    </submittedName>
</protein>
<reference evidence="5" key="1">
    <citation type="submission" date="2021-06" db="EMBL/GenBank/DDBJ databases">
        <authorList>
            <person name="Kallberg Y."/>
            <person name="Tangrot J."/>
            <person name="Rosling A."/>
        </authorList>
    </citation>
    <scope>NUCLEOTIDE SEQUENCE</scope>
    <source>
        <strain evidence="5">FL966</strain>
    </source>
</reference>
<keyword evidence="1" id="KW-0479">Metal-binding</keyword>
<dbReference type="AlphaFoldDB" id="A0A9N9FXQ5"/>
<keyword evidence="1" id="KW-0863">Zinc-finger</keyword>
<dbReference type="OrthoDB" id="2432520at2759"/>
<dbReference type="InterPro" id="IPR036875">
    <property type="entry name" value="Znf_CCHC_sf"/>
</dbReference>
<keyword evidence="6" id="KW-1185">Reference proteome</keyword>
<gene>
    <name evidence="5" type="ORF">CPELLU_LOCUS5311</name>
</gene>
<accession>A0A9N9FXQ5</accession>
<dbReference type="EMBL" id="CAJVQA010003007">
    <property type="protein sequence ID" value="CAG8563432.1"/>
    <property type="molecule type" value="Genomic_DNA"/>
</dbReference>